<dbReference type="InterPro" id="IPR032856">
    <property type="entry name" value="GDE_N_bis"/>
</dbReference>
<dbReference type="InterPro" id="IPR012341">
    <property type="entry name" value="6hp_glycosidase-like_sf"/>
</dbReference>
<proteinExistence type="predicted"/>
<organism evidence="3 4">
    <name type="scientific">Methylocella tundrae</name>
    <dbReference type="NCBI Taxonomy" id="227605"/>
    <lineage>
        <taxon>Bacteria</taxon>
        <taxon>Pseudomonadati</taxon>
        <taxon>Pseudomonadota</taxon>
        <taxon>Alphaproteobacteria</taxon>
        <taxon>Hyphomicrobiales</taxon>
        <taxon>Beijerinckiaceae</taxon>
        <taxon>Methylocella</taxon>
    </lineage>
</organism>
<dbReference type="RefSeq" id="WP_174510854.1">
    <property type="nucleotide sequence ID" value="NZ_CABFMQ020000001.1"/>
</dbReference>
<dbReference type="SUPFAM" id="SSF48208">
    <property type="entry name" value="Six-hairpin glycosidases"/>
    <property type="match status" value="1"/>
</dbReference>
<dbReference type="Pfam" id="PF14742">
    <property type="entry name" value="GDE_N_bis"/>
    <property type="match status" value="1"/>
</dbReference>
<dbReference type="AlphaFoldDB" id="A0A8B6M079"/>
<feature type="domain" description="Mannosylglycerate hydrolase MGH1-like glycoside hydrolase" evidence="2">
    <location>
        <begin position="314"/>
        <end position="618"/>
    </location>
</feature>
<evidence type="ECO:0000259" key="2">
    <source>
        <dbReference type="Pfam" id="PF22422"/>
    </source>
</evidence>
<evidence type="ECO:0000313" key="4">
    <source>
        <dbReference type="Proteomes" id="UP000485880"/>
    </source>
</evidence>
<comment type="caution">
    <text evidence="3">The sequence shown here is derived from an EMBL/GenBank/DDBJ whole genome shotgun (WGS) entry which is preliminary data.</text>
</comment>
<gene>
    <name evidence="3" type="ORF">MPC4_10168</name>
</gene>
<dbReference type="InterPro" id="IPR054491">
    <property type="entry name" value="MGH1-like_GH"/>
</dbReference>
<dbReference type="Proteomes" id="UP000485880">
    <property type="component" value="Unassembled WGS sequence"/>
</dbReference>
<dbReference type="GO" id="GO:0005975">
    <property type="term" value="P:carbohydrate metabolic process"/>
    <property type="evidence" value="ECO:0007669"/>
    <property type="project" value="InterPro"/>
</dbReference>
<feature type="domain" description="Putative glycogen debranching enzyme N-terminal" evidence="1">
    <location>
        <begin position="37"/>
        <end position="228"/>
    </location>
</feature>
<evidence type="ECO:0000259" key="1">
    <source>
        <dbReference type="Pfam" id="PF14742"/>
    </source>
</evidence>
<name>A0A8B6M079_METTU</name>
<dbReference type="Pfam" id="PF22422">
    <property type="entry name" value="MGH1-like_GH"/>
    <property type="match status" value="1"/>
</dbReference>
<accession>A0A8B6M079</accession>
<dbReference type="Gene3D" id="1.50.10.10">
    <property type="match status" value="1"/>
</dbReference>
<sequence length="729" mass="81107">MAEAPRGIDHLMDGAIGLPQHYIETETSLVQSALRSLKHGDAFAVFDEYGDIGVAGPGPEGLYFNDTRFLSRLKLLVDGKRPLLLSSVVQDDNVALSVDLTNPDIHIDGAISMPRDTICIERTKFLWRGVLYERIGFRNFADIPRQFRIDIGFGADFRDLFEVRGSMREKRGQIAFMRDQTGVEFQYDGLDRVRRVTKLVFWPEPEHADQTRARFRFDLGPHGRGSMFLSVVCADQNPPHLTHFSIAFRDRRRAIRAKTAAIATVNSSNDLFNEVCCRATSDLYMLVSRTPQGLYPYAGIPWFSTAFGRDGIITAMMLLWLDPVIAKGVLKFLAATQAKTIDPAADAQPGKILHETRNGEMARLGEVPFRLYYGSVDATPLFVMLAGMYFDRTGDVETITAIWPNIKAALQWIDEFGDKDGDGFVEYARETGDGLVNQGWKDSYDSIFHADGALAEGPIALCEVQGYVYAAKSHAAKLAGYFGERDLESKLLAEAQSLQKAFDATFWCEDLGAFALALDGRKKPCRVRASNSGHALFAGIASPERAPRVVRTLLRRSSFSGWGIRTVADGEARYNPISYHNGSVWPHDNAMIALGFARYGFAREAAQVFSAMFDAAAHQDLRRLPELFCGFIRRPHRGPTSYPVACAPQAWAAAAPFAFLQACLGMELSQRNNAIRFIDPMMPDFLDSVTLTRLTLGASQVKLKLERHGEDVTLNLLERRGDAKLMLVK</sequence>
<dbReference type="EMBL" id="CABFMQ020000001">
    <property type="protein sequence ID" value="VTZ48218.1"/>
    <property type="molecule type" value="Genomic_DNA"/>
</dbReference>
<evidence type="ECO:0000313" key="3">
    <source>
        <dbReference type="EMBL" id="VTZ48218.1"/>
    </source>
</evidence>
<reference evidence="3 4" key="1">
    <citation type="submission" date="2019-05" db="EMBL/GenBank/DDBJ databases">
        <authorList>
            <person name="Farhan Ul Haque M."/>
        </authorList>
    </citation>
    <scope>NUCLEOTIDE SEQUENCE [LARGE SCALE GENOMIC DNA]</scope>
    <source>
        <strain evidence="3">2</strain>
    </source>
</reference>
<dbReference type="InterPro" id="IPR008928">
    <property type="entry name" value="6-hairpin_glycosidase_sf"/>
</dbReference>
<protein>
    <submittedName>
        <fullName evidence="3">Amylo-alpha-16-glucosidase</fullName>
    </submittedName>
</protein>
<keyword evidence="4" id="KW-1185">Reference proteome</keyword>